<proteinExistence type="predicted"/>
<organism evidence="2 3">
    <name type="scientific">Phytohabitans suffuscus</name>
    <dbReference type="NCBI Taxonomy" id="624315"/>
    <lineage>
        <taxon>Bacteria</taxon>
        <taxon>Bacillati</taxon>
        <taxon>Actinomycetota</taxon>
        <taxon>Actinomycetes</taxon>
        <taxon>Micromonosporales</taxon>
        <taxon>Micromonosporaceae</taxon>
    </lineage>
</organism>
<feature type="compositionally biased region" description="Basic and acidic residues" evidence="1">
    <location>
        <begin position="226"/>
        <end position="236"/>
    </location>
</feature>
<evidence type="ECO:0008006" key="4">
    <source>
        <dbReference type="Google" id="ProtNLM"/>
    </source>
</evidence>
<evidence type="ECO:0000313" key="2">
    <source>
        <dbReference type="EMBL" id="BCB84368.1"/>
    </source>
</evidence>
<sequence length="339" mass="35298">MKTPRTGRTVPPRRTLSQLSAAGETGALHVEGDPGGTVYLTDGWISYIESPASPGVGELLTTSGRLPGEVWQAAAASGDEVGPLLVAQGHLTRGELELCTLGAIYDAAFFVLSPAPTRVRFEAGERHRLGPICQVDAAVLGRELTRRRKLLDDAHPSSDVDTGRLLAAPRAPVPRLVVTGPQWELIVHCDGHRTAADLARLLGRAGYTTLLELRRLAAAGLVTARADDPAAAKADRPAPAARADGPAAARSDAPARPAPDRSGGAPAAQKSPAPQRATGSRRTAAAAPAAGGGRPAQSEPRLPRRGPGQQLSGPDPPPAYRDELDETLLTRIRSGLEAL</sequence>
<dbReference type="EMBL" id="AP022871">
    <property type="protein sequence ID" value="BCB84368.1"/>
    <property type="molecule type" value="Genomic_DNA"/>
</dbReference>
<dbReference type="RefSeq" id="WP_173155513.1">
    <property type="nucleotide sequence ID" value="NZ_AP022871.1"/>
</dbReference>
<evidence type="ECO:0000256" key="1">
    <source>
        <dbReference type="SAM" id="MobiDB-lite"/>
    </source>
</evidence>
<feature type="compositionally biased region" description="Low complexity" evidence="1">
    <location>
        <begin position="275"/>
        <end position="289"/>
    </location>
</feature>
<dbReference type="AlphaFoldDB" id="A0A6F8YEG4"/>
<dbReference type="KEGG" id="psuu:Psuf_016810"/>
<gene>
    <name evidence="2" type="ORF">Psuf_016810</name>
</gene>
<keyword evidence="3" id="KW-1185">Reference proteome</keyword>
<evidence type="ECO:0000313" key="3">
    <source>
        <dbReference type="Proteomes" id="UP000503011"/>
    </source>
</evidence>
<accession>A0A6F8YEG4</accession>
<protein>
    <recommendedName>
        <fullName evidence="4">DUF4388 domain-containing protein</fullName>
    </recommendedName>
</protein>
<feature type="compositionally biased region" description="Low complexity" evidence="1">
    <location>
        <begin position="237"/>
        <end position="268"/>
    </location>
</feature>
<name>A0A6F8YEG4_9ACTN</name>
<feature type="region of interest" description="Disordered" evidence="1">
    <location>
        <begin position="226"/>
        <end position="327"/>
    </location>
</feature>
<reference evidence="2 3" key="2">
    <citation type="submission" date="2020-03" db="EMBL/GenBank/DDBJ databases">
        <authorList>
            <person name="Ichikawa N."/>
            <person name="Kimura A."/>
            <person name="Kitahashi Y."/>
            <person name="Uohara A."/>
        </authorList>
    </citation>
    <scope>NUCLEOTIDE SEQUENCE [LARGE SCALE GENOMIC DNA]</scope>
    <source>
        <strain evidence="2 3">NBRC 105367</strain>
    </source>
</reference>
<dbReference type="Proteomes" id="UP000503011">
    <property type="component" value="Chromosome"/>
</dbReference>
<reference evidence="2 3" key="1">
    <citation type="submission" date="2020-03" db="EMBL/GenBank/DDBJ databases">
        <title>Whole genome shotgun sequence of Phytohabitans suffuscus NBRC 105367.</title>
        <authorList>
            <person name="Komaki H."/>
            <person name="Tamura T."/>
        </authorList>
    </citation>
    <scope>NUCLEOTIDE SEQUENCE [LARGE SCALE GENOMIC DNA]</scope>
    <source>
        <strain evidence="2 3">NBRC 105367</strain>
    </source>
</reference>